<dbReference type="RefSeq" id="WP_353979392.1">
    <property type="nucleotide sequence ID" value="NZ_CP159578.1"/>
</dbReference>
<organism evidence="1">
    <name type="scientific">Salinicola endophyticus</name>
    <dbReference type="NCBI Taxonomy" id="1949083"/>
    <lineage>
        <taxon>Bacteria</taxon>
        <taxon>Pseudomonadati</taxon>
        <taxon>Pseudomonadota</taxon>
        <taxon>Gammaproteobacteria</taxon>
        <taxon>Oceanospirillales</taxon>
        <taxon>Halomonadaceae</taxon>
        <taxon>Salinicola</taxon>
    </lineage>
</organism>
<proteinExistence type="predicted"/>
<accession>A0AB74U9G0</accession>
<name>A0AB74U9G0_9GAMM</name>
<dbReference type="Pfam" id="PF18906">
    <property type="entry name" value="Phage_tube_2"/>
    <property type="match status" value="1"/>
</dbReference>
<sequence length="319" mass="35140">MSEPILQRVGAIFVGVETNLGEAVPIEECTMILVTQQSRTAYAGNTVDRERRTEELRNFEQINTGPYATVEVTVPASGSGVPPTESAVVAPSYGLLMRACKRVEVQDLEAGEVRWEPVSGESDSITLYYIQDGEMQCLPGTRGQVTGSFQTGSLPTISFSFTGLYRRPEAIAPITAEPINQADEIPVNYQNTRKFQIRGVDFRLQSLSFDFGNTVTYRNLVGYEGVHITDKRATVQTNFEAPRIGDFDVFEMNESHKTVTTGAMAFEHGTEPGNIVGVRAPKTQFSGLSEQDSDNIMHYQMDGRCLPNAGDDELVIYAK</sequence>
<gene>
    <name evidence="1" type="ORF">ABV408_13220</name>
</gene>
<reference evidence="1" key="1">
    <citation type="submission" date="2024-06" db="EMBL/GenBank/DDBJ databases">
        <title>Complete genome of Salinicola endophyticus HNIBRBA4755.</title>
        <authorList>
            <person name="Shin S.Y."/>
            <person name="Kang H."/>
            <person name="Song J."/>
        </authorList>
    </citation>
    <scope>NUCLEOTIDE SEQUENCE</scope>
    <source>
        <strain evidence="1">HNIBRBA4755</strain>
    </source>
</reference>
<dbReference type="InterPro" id="IPR044000">
    <property type="entry name" value="Phage_tube_2"/>
</dbReference>
<protein>
    <submittedName>
        <fullName evidence="1">Phage tail tube protein</fullName>
    </submittedName>
</protein>
<dbReference type="AlphaFoldDB" id="A0AB74U9G0"/>
<dbReference type="EMBL" id="CP159578">
    <property type="protein sequence ID" value="XCJ78390.1"/>
    <property type="molecule type" value="Genomic_DNA"/>
</dbReference>
<evidence type="ECO:0000313" key="1">
    <source>
        <dbReference type="EMBL" id="XCJ78390.1"/>
    </source>
</evidence>